<dbReference type="Proteomes" id="UP000279236">
    <property type="component" value="Unassembled WGS sequence"/>
</dbReference>
<sequence>MVVSLKRNSVASTLTPTLVDSRGQNAAPGELASGMSIPNPSRWSRIVGPRVNDQDLRALEACGFPRTLARNALIGAQGDRNLALELATHAAHADKPTEKTAAACPVCQWRAAEAARMAAMVQYVTKRMNTGREAAIHFPLLQTLKRKGHTDIVAARALYDSGGNLEEAYVLAQHVTGSHYPKYWSFDHCTECQREAGKADDASTSDSKADVSKPTIAEKEYHPILLAMGHTDVTAKIALSVSSGDIFRAADLANHLTQEHLKNLRTVCLACVEERSRRGIDSERFRKEQEDRAERERKAEAARVAKIQARRLVHLTNYSKSRSEAAVGYSVTNNPGLLGVTGIGYSGGCDTAGGHHGGHGGSSSGGGGGNTSSSACASSSCGGGGCGGGGGGGCGGGGS</sequence>
<dbReference type="STRING" id="105984.A0A427XHJ0"/>
<organism evidence="2 3">
    <name type="scientific">Apiotrichum porosum</name>
    <dbReference type="NCBI Taxonomy" id="105984"/>
    <lineage>
        <taxon>Eukaryota</taxon>
        <taxon>Fungi</taxon>
        <taxon>Dikarya</taxon>
        <taxon>Basidiomycota</taxon>
        <taxon>Agaricomycotina</taxon>
        <taxon>Tremellomycetes</taxon>
        <taxon>Trichosporonales</taxon>
        <taxon>Trichosporonaceae</taxon>
        <taxon>Apiotrichum</taxon>
    </lineage>
</organism>
<dbReference type="InterPro" id="IPR009060">
    <property type="entry name" value="UBA-like_sf"/>
</dbReference>
<dbReference type="AlphaFoldDB" id="A0A427XHJ0"/>
<dbReference type="SUPFAM" id="SSF46934">
    <property type="entry name" value="UBA-like"/>
    <property type="match status" value="1"/>
</dbReference>
<dbReference type="EMBL" id="RSCE01000013">
    <property type="protein sequence ID" value="RSH78292.1"/>
    <property type="molecule type" value="Genomic_DNA"/>
</dbReference>
<feature type="compositionally biased region" description="Gly residues" evidence="1">
    <location>
        <begin position="381"/>
        <end position="399"/>
    </location>
</feature>
<keyword evidence="3" id="KW-1185">Reference proteome</keyword>
<dbReference type="RefSeq" id="XP_028473439.1">
    <property type="nucleotide sequence ID" value="XM_028618483.1"/>
</dbReference>
<feature type="region of interest" description="Disordered" evidence="1">
    <location>
        <begin position="356"/>
        <end position="399"/>
    </location>
</feature>
<evidence type="ECO:0000313" key="3">
    <source>
        <dbReference type="Proteomes" id="UP000279236"/>
    </source>
</evidence>
<gene>
    <name evidence="2" type="ORF">EHS24_002759</name>
</gene>
<feature type="compositionally biased region" description="Gly residues" evidence="1">
    <location>
        <begin position="356"/>
        <end position="370"/>
    </location>
</feature>
<accession>A0A427XHJ0</accession>
<feature type="compositionally biased region" description="Low complexity" evidence="1">
    <location>
        <begin position="371"/>
        <end position="380"/>
    </location>
</feature>
<protein>
    <recommendedName>
        <fullName evidence="4">UBA domain-containing protein</fullName>
    </recommendedName>
</protein>
<evidence type="ECO:0000256" key="1">
    <source>
        <dbReference type="SAM" id="MobiDB-lite"/>
    </source>
</evidence>
<comment type="caution">
    <text evidence="2">The sequence shown here is derived from an EMBL/GenBank/DDBJ whole genome shotgun (WGS) entry which is preliminary data.</text>
</comment>
<evidence type="ECO:0000313" key="2">
    <source>
        <dbReference type="EMBL" id="RSH78292.1"/>
    </source>
</evidence>
<reference evidence="2 3" key="1">
    <citation type="submission" date="2018-11" db="EMBL/GenBank/DDBJ databases">
        <title>Genome sequence of Apiotrichum porosum DSM 27194.</title>
        <authorList>
            <person name="Aliyu H."/>
            <person name="Gorte O."/>
            <person name="Ochsenreither K."/>
        </authorList>
    </citation>
    <scope>NUCLEOTIDE SEQUENCE [LARGE SCALE GENOMIC DNA]</scope>
    <source>
        <strain evidence="2 3">DSM 27194</strain>
    </source>
</reference>
<evidence type="ECO:0008006" key="4">
    <source>
        <dbReference type="Google" id="ProtNLM"/>
    </source>
</evidence>
<dbReference type="GeneID" id="39587302"/>
<proteinExistence type="predicted"/>
<name>A0A427XHJ0_9TREE</name>